<proteinExistence type="predicted"/>
<name>X6NVP0_RETFI</name>
<dbReference type="Proteomes" id="UP000023152">
    <property type="component" value="Unassembled WGS sequence"/>
</dbReference>
<keyword evidence="1" id="KW-1133">Transmembrane helix</keyword>
<feature type="transmembrane region" description="Helical" evidence="1">
    <location>
        <begin position="215"/>
        <end position="238"/>
    </location>
</feature>
<comment type="caution">
    <text evidence="2">The sequence shown here is derived from an EMBL/GenBank/DDBJ whole genome shotgun (WGS) entry which is preliminary data.</text>
</comment>
<keyword evidence="1" id="KW-0472">Membrane</keyword>
<sequence length="329" mass="37764">MCDVYIFVCNNDQCCSIRVPQRQTLSVMYSLVKGVFWITTMWYLVVCFHGLLEMNYYINNNCTSGTCYTYIIPDYGWLVQVVIVLLMSCCLYVKIRKLSQKKKKTPFEHTHKKHKEAKCIHIYIYIYLYKIAESERAPIKLVQVLNLQDTARKIMLYAAVCWFMQRSGFVTIANLEKGHGTNIVGVFIPIGWYNVKWSDAIDTTKNSNLVAAGTILGSISAFVGWASLACFLYLLHVVVKFKSGKLRRTLFLVLCSFMSLLWIFGGGLFYYRFYMYWENGGKSAVPPPDTGIPGSATGTPLNTFWYGAEREIQLFELLFSMIVGLFEKK</sequence>
<protein>
    <submittedName>
        <fullName evidence="2">Uncharacterized protein</fullName>
    </submittedName>
</protein>
<evidence type="ECO:0000313" key="3">
    <source>
        <dbReference type="Proteomes" id="UP000023152"/>
    </source>
</evidence>
<feature type="transmembrane region" description="Helical" evidence="1">
    <location>
        <begin position="75"/>
        <end position="95"/>
    </location>
</feature>
<dbReference type="AlphaFoldDB" id="X6NVP0"/>
<gene>
    <name evidence="2" type="ORF">RFI_07176</name>
</gene>
<dbReference type="EMBL" id="ASPP01005759">
    <property type="protein sequence ID" value="ETO29948.1"/>
    <property type="molecule type" value="Genomic_DNA"/>
</dbReference>
<keyword evidence="3" id="KW-1185">Reference proteome</keyword>
<organism evidence="2 3">
    <name type="scientific">Reticulomyxa filosa</name>
    <dbReference type="NCBI Taxonomy" id="46433"/>
    <lineage>
        <taxon>Eukaryota</taxon>
        <taxon>Sar</taxon>
        <taxon>Rhizaria</taxon>
        <taxon>Retaria</taxon>
        <taxon>Foraminifera</taxon>
        <taxon>Monothalamids</taxon>
        <taxon>Reticulomyxidae</taxon>
        <taxon>Reticulomyxa</taxon>
    </lineage>
</organism>
<evidence type="ECO:0000256" key="1">
    <source>
        <dbReference type="SAM" id="Phobius"/>
    </source>
</evidence>
<accession>X6NVP0</accession>
<evidence type="ECO:0000313" key="2">
    <source>
        <dbReference type="EMBL" id="ETO29948.1"/>
    </source>
</evidence>
<reference evidence="2 3" key="1">
    <citation type="journal article" date="2013" name="Curr. Biol.">
        <title>The Genome of the Foraminiferan Reticulomyxa filosa.</title>
        <authorList>
            <person name="Glockner G."/>
            <person name="Hulsmann N."/>
            <person name="Schleicher M."/>
            <person name="Noegel A.A."/>
            <person name="Eichinger L."/>
            <person name="Gallinger C."/>
            <person name="Pawlowski J."/>
            <person name="Sierra R."/>
            <person name="Euteneuer U."/>
            <person name="Pillet L."/>
            <person name="Moustafa A."/>
            <person name="Platzer M."/>
            <person name="Groth M."/>
            <person name="Szafranski K."/>
            <person name="Schliwa M."/>
        </authorList>
    </citation>
    <scope>NUCLEOTIDE SEQUENCE [LARGE SCALE GENOMIC DNA]</scope>
</reference>
<feature type="transmembrane region" description="Helical" evidence="1">
    <location>
        <begin position="250"/>
        <end position="271"/>
    </location>
</feature>
<feature type="transmembrane region" description="Helical" evidence="1">
    <location>
        <begin position="31"/>
        <end position="51"/>
    </location>
</feature>
<keyword evidence="1" id="KW-0812">Transmembrane</keyword>